<protein>
    <submittedName>
        <fullName evidence="2">Mannose-6-phosphate isomerase, cupin superfamily</fullName>
    </submittedName>
</protein>
<feature type="domain" description="Cupin type-2" evidence="1">
    <location>
        <begin position="44"/>
        <end position="119"/>
    </location>
</feature>
<evidence type="ECO:0000313" key="3">
    <source>
        <dbReference type="Proteomes" id="UP000199288"/>
    </source>
</evidence>
<organism evidence="2 3">
    <name type="scientific">Bowdeniella nasicola</name>
    <dbReference type="NCBI Taxonomy" id="208480"/>
    <lineage>
        <taxon>Bacteria</taxon>
        <taxon>Bacillati</taxon>
        <taxon>Actinomycetota</taxon>
        <taxon>Actinomycetes</taxon>
        <taxon>Actinomycetales</taxon>
        <taxon>Actinomycetaceae</taxon>
        <taxon>Bowdeniella</taxon>
    </lineage>
</organism>
<dbReference type="Proteomes" id="UP000199288">
    <property type="component" value="Unassembled WGS sequence"/>
</dbReference>
<evidence type="ECO:0000313" key="2">
    <source>
        <dbReference type="EMBL" id="SEA25004.1"/>
    </source>
</evidence>
<dbReference type="OrthoDB" id="3231985at2"/>
<dbReference type="CDD" id="cd02223">
    <property type="entry name" value="cupin_Bh2720-like"/>
    <property type="match status" value="1"/>
</dbReference>
<dbReference type="SUPFAM" id="SSF51182">
    <property type="entry name" value="RmlC-like cupins"/>
    <property type="match status" value="1"/>
</dbReference>
<gene>
    <name evidence="2" type="ORF">SAMN02910418_01212</name>
</gene>
<dbReference type="InterPro" id="IPR011051">
    <property type="entry name" value="RmlC_Cupin_sf"/>
</dbReference>
<dbReference type="GO" id="GO:0016853">
    <property type="term" value="F:isomerase activity"/>
    <property type="evidence" value="ECO:0007669"/>
    <property type="project" value="UniProtKB-KW"/>
</dbReference>
<accession>A0A1H3ZP27</accession>
<keyword evidence="3" id="KW-1185">Reference proteome</keyword>
<sequence length="143" mass="16069">MADYIDPSVDHGKKPYVIDIEKETVGNDLFRKTIWTGAHLQATLMTIPVGGDIGLEVHEENDQFLRLEQGKGRCQMGPSKDDLSFDEEVEDDWAIFVPAGTWHNVTNIGDEPMKLYAIYGPADHEPGTVHKTQEDAENDPHEH</sequence>
<dbReference type="RefSeq" id="WP_092563623.1">
    <property type="nucleotide sequence ID" value="NZ_FNQV01000006.1"/>
</dbReference>
<dbReference type="PANTHER" id="PTHR43346">
    <property type="entry name" value="LIGAND BINDING DOMAIN PROTEIN, PUTATIVE (AFU_ORTHOLOGUE AFUA_6G14370)-RELATED"/>
    <property type="match status" value="1"/>
</dbReference>
<evidence type="ECO:0000259" key="1">
    <source>
        <dbReference type="Pfam" id="PF07883"/>
    </source>
</evidence>
<dbReference type="InterPro" id="IPR052538">
    <property type="entry name" value="Flavonoid_dioxygenase-like"/>
</dbReference>
<dbReference type="EMBL" id="FNQV01000006">
    <property type="protein sequence ID" value="SEA25004.1"/>
    <property type="molecule type" value="Genomic_DNA"/>
</dbReference>
<reference evidence="3" key="1">
    <citation type="submission" date="2016-10" db="EMBL/GenBank/DDBJ databases">
        <authorList>
            <person name="Varghese N."/>
            <person name="Submissions S."/>
        </authorList>
    </citation>
    <scope>NUCLEOTIDE SEQUENCE [LARGE SCALE GENOMIC DNA]</scope>
    <source>
        <strain evidence="3">KPR-1</strain>
    </source>
</reference>
<name>A0A1H3ZP27_9ACTO</name>
<keyword evidence="2" id="KW-0413">Isomerase</keyword>
<dbReference type="InterPro" id="IPR014710">
    <property type="entry name" value="RmlC-like_jellyroll"/>
</dbReference>
<proteinExistence type="predicted"/>
<dbReference type="AlphaFoldDB" id="A0A1H3ZP27"/>
<dbReference type="InterPro" id="IPR013096">
    <property type="entry name" value="Cupin_2"/>
</dbReference>
<dbReference type="Pfam" id="PF07883">
    <property type="entry name" value="Cupin_2"/>
    <property type="match status" value="1"/>
</dbReference>
<dbReference type="Gene3D" id="2.60.120.10">
    <property type="entry name" value="Jelly Rolls"/>
    <property type="match status" value="1"/>
</dbReference>
<dbReference type="PANTHER" id="PTHR43346:SF1">
    <property type="entry name" value="QUERCETIN 2,3-DIOXYGENASE-RELATED"/>
    <property type="match status" value="1"/>
</dbReference>